<dbReference type="Pfam" id="PF19738">
    <property type="entry name" value="DUF6227"/>
    <property type="match status" value="1"/>
</dbReference>
<organism evidence="1 2">
    <name type="scientific">Streptomyces evansiae</name>
    <dbReference type="NCBI Taxonomy" id="3075535"/>
    <lineage>
        <taxon>Bacteria</taxon>
        <taxon>Bacillati</taxon>
        <taxon>Actinomycetota</taxon>
        <taxon>Actinomycetes</taxon>
        <taxon>Kitasatosporales</taxon>
        <taxon>Streptomycetaceae</taxon>
        <taxon>Streptomyces</taxon>
    </lineage>
</organism>
<dbReference type="Proteomes" id="UP001183607">
    <property type="component" value="Unassembled WGS sequence"/>
</dbReference>
<protein>
    <submittedName>
        <fullName evidence="1">DUF6227 family protein</fullName>
    </submittedName>
</protein>
<accession>A0ABD5E9Q1</accession>
<evidence type="ECO:0000313" key="1">
    <source>
        <dbReference type="EMBL" id="MDT0418164.1"/>
    </source>
</evidence>
<sequence>MRLLGRALNSFELPDEILSRLDSALAHDTSLHSAHHSATLHQETYRHCWLLPDGSDLTLWEITRRGAPGDETLHEVYADPEEARVAASRDPFGPTEWHTWSSDDEPSAADLIAEETVPHREYVPDNSADHARRLLRRAENEDCPREDIADLLRNAFAHEITQAFTRPGLRATAGIGFALYEHAFLLLDGTEVSLWEVEHTATPDRRHMCEVYETEGEAHEAMERRARVL</sequence>
<name>A0ABD5E9Q1_9ACTN</name>
<comment type="caution">
    <text evidence="1">The sequence shown here is derived from an EMBL/GenBank/DDBJ whole genome shotgun (WGS) entry which is preliminary data.</text>
</comment>
<dbReference type="AlphaFoldDB" id="A0ABD5E9Q1"/>
<proteinExistence type="predicted"/>
<reference evidence="2" key="1">
    <citation type="submission" date="2023-07" db="EMBL/GenBank/DDBJ databases">
        <title>30 novel species of actinomycetes from the DSMZ collection.</title>
        <authorList>
            <person name="Nouioui I."/>
        </authorList>
    </citation>
    <scope>NUCLEOTIDE SEQUENCE [LARGE SCALE GENOMIC DNA]</scope>
    <source>
        <strain evidence="2">DSM 41982</strain>
    </source>
</reference>
<dbReference type="EMBL" id="JAVRER010000039">
    <property type="protein sequence ID" value="MDT0418164.1"/>
    <property type="molecule type" value="Genomic_DNA"/>
</dbReference>
<dbReference type="InterPro" id="IPR046195">
    <property type="entry name" value="DUF6227"/>
</dbReference>
<evidence type="ECO:0000313" key="2">
    <source>
        <dbReference type="Proteomes" id="UP001183607"/>
    </source>
</evidence>
<gene>
    <name evidence="1" type="ORF">RM574_22005</name>
</gene>